<comment type="caution">
    <text evidence="3">The sequence shown here is derived from an EMBL/GenBank/DDBJ whole genome shotgun (WGS) entry which is preliminary data.</text>
</comment>
<organism evidence="3 6">
    <name type="scientific">Didymodactylos carnosus</name>
    <dbReference type="NCBI Taxonomy" id="1234261"/>
    <lineage>
        <taxon>Eukaryota</taxon>
        <taxon>Metazoa</taxon>
        <taxon>Spiralia</taxon>
        <taxon>Gnathifera</taxon>
        <taxon>Rotifera</taxon>
        <taxon>Eurotatoria</taxon>
        <taxon>Bdelloidea</taxon>
        <taxon>Philodinida</taxon>
        <taxon>Philodinidae</taxon>
        <taxon>Didymodactylos</taxon>
    </lineage>
</organism>
<feature type="transmembrane region" description="Helical" evidence="1">
    <location>
        <begin position="110"/>
        <end position="131"/>
    </location>
</feature>
<dbReference type="Proteomes" id="UP000677228">
    <property type="component" value="Unassembled WGS sequence"/>
</dbReference>
<dbReference type="Proteomes" id="UP000681722">
    <property type="component" value="Unassembled WGS sequence"/>
</dbReference>
<dbReference type="AlphaFoldDB" id="A0A815UI28"/>
<feature type="transmembrane region" description="Helical" evidence="1">
    <location>
        <begin position="69"/>
        <end position="90"/>
    </location>
</feature>
<feature type="transmembrane region" description="Helical" evidence="1">
    <location>
        <begin position="143"/>
        <end position="164"/>
    </location>
</feature>
<keyword evidence="6" id="KW-1185">Reference proteome</keyword>
<evidence type="ECO:0000313" key="2">
    <source>
        <dbReference type="EMBL" id="CAF1333939.1"/>
    </source>
</evidence>
<keyword evidence="1" id="KW-0472">Membrane</keyword>
<keyword evidence="1" id="KW-0812">Transmembrane</keyword>
<feature type="transmembrane region" description="Helical" evidence="1">
    <location>
        <begin position="12"/>
        <end position="33"/>
    </location>
</feature>
<evidence type="ECO:0000256" key="1">
    <source>
        <dbReference type="SAM" id="Phobius"/>
    </source>
</evidence>
<evidence type="ECO:0000313" key="4">
    <source>
        <dbReference type="EMBL" id="CAF4145281.1"/>
    </source>
</evidence>
<accession>A0A815UI28</accession>
<evidence type="ECO:0000313" key="3">
    <source>
        <dbReference type="EMBL" id="CAF1516458.1"/>
    </source>
</evidence>
<dbReference type="EMBL" id="CAJOBA010043172">
    <property type="protein sequence ID" value="CAF4145281.1"/>
    <property type="molecule type" value="Genomic_DNA"/>
</dbReference>
<name>A0A815UI28_9BILA</name>
<protein>
    <submittedName>
        <fullName evidence="3">Uncharacterized protein</fullName>
    </submittedName>
</protein>
<evidence type="ECO:0000313" key="5">
    <source>
        <dbReference type="EMBL" id="CAF4376409.1"/>
    </source>
</evidence>
<dbReference type="EMBL" id="CAJOBC010089058">
    <property type="protein sequence ID" value="CAF4376409.1"/>
    <property type="molecule type" value="Genomic_DNA"/>
</dbReference>
<gene>
    <name evidence="3" type="ORF">GPM918_LOCUS37350</name>
    <name evidence="2" type="ORF">OVA965_LOCUS30019</name>
    <name evidence="5" type="ORF">SRO942_LOCUS38117</name>
    <name evidence="4" type="ORF">TMI583_LOCUS30814</name>
</gene>
<sequence length="186" mass="21549">METAWPDEAINVISYSFLVLVVHGFIIVFGGWVPSAFITVAHQRENVTYSLFGHKCLPEAPSSILCNSVYSITGFYFLISFIGAFIWCFWTQSLRFRYKFTVCQRKKSKVYAHLTIILLALNCFIIESSLFVLKTFDVSSIPYIFITITKYLHILSIIIIICWLRGLTKQRDHQRLDLEMPSPNFK</sequence>
<dbReference type="EMBL" id="CAJNOQ010023507">
    <property type="protein sequence ID" value="CAF1516458.1"/>
    <property type="molecule type" value="Genomic_DNA"/>
</dbReference>
<dbReference type="Proteomes" id="UP000663829">
    <property type="component" value="Unassembled WGS sequence"/>
</dbReference>
<dbReference type="Proteomes" id="UP000682733">
    <property type="component" value="Unassembled WGS sequence"/>
</dbReference>
<reference evidence="3" key="1">
    <citation type="submission" date="2021-02" db="EMBL/GenBank/DDBJ databases">
        <authorList>
            <person name="Nowell W R."/>
        </authorList>
    </citation>
    <scope>NUCLEOTIDE SEQUENCE</scope>
</reference>
<keyword evidence="1" id="KW-1133">Transmembrane helix</keyword>
<dbReference type="EMBL" id="CAJNOK010021549">
    <property type="protein sequence ID" value="CAF1333939.1"/>
    <property type="molecule type" value="Genomic_DNA"/>
</dbReference>
<evidence type="ECO:0000313" key="6">
    <source>
        <dbReference type="Proteomes" id="UP000663829"/>
    </source>
</evidence>
<proteinExistence type="predicted"/>